<dbReference type="AlphaFoldDB" id="A0A432UZ43"/>
<keyword evidence="2" id="KW-1185">Reference proteome</keyword>
<sequence>MAVEIAYNIPERIETRARSAYERCHRDDTFADLKRRARFSKEDRGLLRDWVECVAEMDDRKTCGRSDRLRSNLVGA</sequence>
<dbReference type="Proteomes" id="UP000281647">
    <property type="component" value="Unassembled WGS sequence"/>
</dbReference>
<gene>
    <name evidence="1" type="ORF">EET67_24755</name>
</gene>
<protein>
    <submittedName>
        <fullName evidence="1">Uncharacterized protein</fullName>
    </submittedName>
</protein>
<proteinExistence type="predicted"/>
<dbReference type="OrthoDB" id="8410490at2"/>
<comment type="caution">
    <text evidence="1">The sequence shown here is derived from an EMBL/GenBank/DDBJ whole genome shotgun (WGS) entry which is preliminary data.</text>
</comment>
<evidence type="ECO:0000313" key="2">
    <source>
        <dbReference type="Proteomes" id="UP000281647"/>
    </source>
</evidence>
<name>A0A432UZ43_9HYPH</name>
<dbReference type="EMBL" id="RKST01000065">
    <property type="protein sequence ID" value="RUM95180.1"/>
    <property type="molecule type" value="Genomic_DNA"/>
</dbReference>
<reference evidence="1 2" key="1">
    <citation type="submission" date="2018-11" db="EMBL/GenBank/DDBJ databases">
        <title>Pseudaminobacter arsenicus sp. nov., an arsenic-resistant bacterium isolated from arsenic-rich aquifers.</title>
        <authorList>
            <person name="Mu Y."/>
        </authorList>
    </citation>
    <scope>NUCLEOTIDE SEQUENCE [LARGE SCALE GENOMIC DNA]</scope>
    <source>
        <strain evidence="1 2">CB3</strain>
    </source>
</reference>
<evidence type="ECO:0000313" key="1">
    <source>
        <dbReference type="EMBL" id="RUM95180.1"/>
    </source>
</evidence>
<organism evidence="1 2">
    <name type="scientific">Borborobacter arsenicus</name>
    <dbReference type="NCBI Taxonomy" id="1851146"/>
    <lineage>
        <taxon>Bacteria</taxon>
        <taxon>Pseudomonadati</taxon>
        <taxon>Pseudomonadota</taxon>
        <taxon>Alphaproteobacteria</taxon>
        <taxon>Hyphomicrobiales</taxon>
        <taxon>Phyllobacteriaceae</taxon>
        <taxon>Borborobacter</taxon>
    </lineage>
</organism>
<accession>A0A432UZ43</accession>